<dbReference type="PROSITE" id="PS00356">
    <property type="entry name" value="HTH_LACI_1"/>
    <property type="match status" value="1"/>
</dbReference>
<reference evidence="5 6" key="1">
    <citation type="submission" date="2017-02" db="EMBL/GenBank/DDBJ databases">
        <title>Ketogulonicigenium robustum SPU B003 Genome sequencing and assembly.</title>
        <authorList>
            <person name="Li Y."/>
            <person name="Liu L."/>
            <person name="Wang C."/>
            <person name="Zhang M."/>
            <person name="Zhang T."/>
            <person name="Zhang Y."/>
        </authorList>
    </citation>
    <scope>NUCLEOTIDE SEQUENCE [LARGE SCALE GENOMIC DNA]</scope>
    <source>
        <strain evidence="5 6">SPU_B003</strain>
        <plasmid evidence="5 6">unnamed1</plasmid>
    </source>
</reference>
<dbReference type="Pfam" id="PF13377">
    <property type="entry name" value="Peripla_BP_3"/>
    <property type="match status" value="1"/>
</dbReference>
<dbReference type="InterPro" id="IPR028082">
    <property type="entry name" value="Peripla_BP_I"/>
</dbReference>
<dbReference type="KEGG" id="kro:BVG79_p1000029"/>
<feature type="domain" description="HTH lacI-type" evidence="4">
    <location>
        <begin position="1"/>
        <end position="53"/>
    </location>
</feature>
<dbReference type="Gene3D" id="1.10.260.40">
    <property type="entry name" value="lambda repressor-like DNA-binding domains"/>
    <property type="match status" value="1"/>
</dbReference>
<dbReference type="CDD" id="cd01392">
    <property type="entry name" value="HTH_LacI"/>
    <property type="match status" value="1"/>
</dbReference>
<organism evidence="5 6">
    <name type="scientific">Ketogulonicigenium robustum</name>
    <dbReference type="NCBI Taxonomy" id="92947"/>
    <lineage>
        <taxon>Bacteria</taxon>
        <taxon>Pseudomonadati</taxon>
        <taxon>Pseudomonadota</taxon>
        <taxon>Alphaproteobacteria</taxon>
        <taxon>Rhodobacterales</taxon>
        <taxon>Roseobacteraceae</taxon>
        <taxon>Ketogulonicigenium</taxon>
    </lineage>
</organism>
<evidence type="ECO:0000256" key="2">
    <source>
        <dbReference type="ARBA" id="ARBA00023125"/>
    </source>
</evidence>
<dbReference type="InterPro" id="IPR000843">
    <property type="entry name" value="HTH_LacI"/>
</dbReference>
<dbReference type="GO" id="GO:0003700">
    <property type="term" value="F:DNA-binding transcription factor activity"/>
    <property type="evidence" value="ECO:0007669"/>
    <property type="project" value="TreeGrafter"/>
</dbReference>
<evidence type="ECO:0000313" key="6">
    <source>
        <dbReference type="Proteomes" id="UP000242447"/>
    </source>
</evidence>
<dbReference type="SUPFAM" id="SSF47413">
    <property type="entry name" value="lambda repressor-like DNA-binding domains"/>
    <property type="match status" value="1"/>
</dbReference>
<geneLocation type="plasmid" evidence="5">
    <name>unnamed1</name>
</geneLocation>
<protein>
    <submittedName>
        <fullName evidence="5">LacI family transcriptional regulator</fullName>
    </submittedName>
</protein>
<dbReference type="PROSITE" id="PS50932">
    <property type="entry name" value="HTH_LACI_2"/>
    <property type="match status" value="1"/>
</dbReference>
<evidence type="ECO:0000313" key="5">
    <source>
        <dbReference type="EMBL" id="ARO15831.1"/>
    </source>
</evidence>
<sequence length="355" mass="37550">MGDVAKMAGVSPATVARVLYEPEKVGEARRAKVQAALDATGYKPNVVARGLRTSRSWKIGLIIVDGRLNPYFVNLSQAIRLEAMAQGYTVLTFQYGSVNEPVADSVAQLIQHRVDAVIFAYALRPEDIAPLQAANIPVVQVEQEAVGGTDVVICGPQAGISDAVAHLVALGHRRIAFMGGDPAAYLRPRVSGQTMEEERLSAFRAAVAQHGADADHSLEVLGRYFSTTGEDPAKEGRVMMQKILDMPAPPTAILASSDMLVAGILQVLSARGLRVPQDFSVIGFDDSIAPLLAPAVSSIGRPLGDVAKAAIACVMGAIDDSPHRPLRHVFPTELRLRDSTAPLAGAARPLSAAKA</sequence>
<keyword evidence="3" id="KW-0804">Transcription</keyword>
<keyword evidence="2" id="KW-0238">DNA-binding</keyword>
<dbReference type="OrthoDB" id="8433438at2"/>
<dbReference type="InterPro" id="IPR010982">
    <property type="entry name" value="Lambda_DNA-bd_dom_sf"/>
</dbReference>
<evidence type="ECO:0000256" key="1">
    <source>
        <dbReference type="ARBA" id="ARBA00023015"/>
    </source>
</evidence>
<keyword evidence="6" id="KW-1185">Reference proteome</keyword>
<dbReference type="AlphaFoldDB" id="A0A1W6P366"/>
<dbReference type="SMART" id="SM00354">
    <property type="entry name" value="HTH_LACI"/>
    <property type="match status" value="1"/>
</dbReference>
<name>A0A1W6P366_9RHOB</name>
<dbReference type="Proteomes" id="UP000242447">
    <property type="component" value="Plasmid unnamed1"/>
</dbReference>
<dbReference type="Gene3D" id="3.40.50.2300">
    <property type="match status" value="2"/>
</dbReference>
<keyword evidence="5" id="KW-0614">Plasmid</keyword>
<dbReference type="InterPro" id="IPR046335">
    <property type="entry name" value="LacI/GalR-like_sensor"/>
</dbReference>
<dbReference type="Pfam" id="PF00356">
    <property type="entry name" value="LacI"/>
    <property type="match status" value="1"/>
</dbReference>
<proteinExistence type="predicted"/>
<dbReference type="PANTHER" id="PTHR30146">
    <property type="entry name" value="LACI-RELATED TRANSCRIPTIONAL REPRESSOR"/>
    <property type="match status" value="1"/>
</dbReference>
<evidence type="ECO:0000259" key="4">
    <source>
        <dbReference type="PROSITE" id="PS50932"/>
    </source>
</evidence>
<gene>
    <name evidence="5" type="ORF">BVG79_p1000029</name>
</gene>
<keyword evidence="1" id="KW-0805">Transcription regulation</keyword>
<dbReference type="GO" id="GO:0000976">
    <property type="term" value="F:transcription cis-regulatory region binding"/>
    <property type="evidence" value="ECO:0007669"/>
    <property type="project" value="TreeGrafter"/>
</dbReference>
<dbReference type="SUPFAM" id="SSF53822">
    <property type="entry name" value="Periplasmic binding protein-like I"/>
    <property type="match status" value="1"/>
</dbReference>
<dbReference type="EMBL" id="CP019938">
    <property type="protein sequence ID" value="ARO15831.1"/>
    <property type="molecule type" value="Genomic_DNA"/>
</dbReference>
<dbReference type="CDD" id="cd06267">
    <property type="entry name" value="PBP1_LacI_sugar_binding-like"/>
    <property type="match status" value="1"/>
</dbReference>
<dbReference type="PANTHER" id="PTHR30146:SF153">
    <property type="entry name" value="LACTOSE OPERON REPRESSOR"/>
    <property type="match status" value="1"/>
</dbReference>
<evidence type="ECO:0000256" key="3">
    <source>
        <dbReference type="ARBA" id="ARBA00023163"/>
    </source>
</evidence>
<accession>A0A1W6P366</accession>